<dbReference type="AlphaFoldDB" id="A0A1I9G0G3"/>
<reference evidence="2" key="1">
    <citation type="journal article" date="2007" name="Science">
        <title>Draft genome of the filarial nematode parasite Brugia malayi.</title>
        <authorList>
            <person name="Ghedin E."/>
            <person name="Wang S."/>
            <person name="Spiro D."/>
            <person name="Caler E."/>
            <person name="Zhao Q."/>
            <person name="Crabtree J."/>
            <person name="Allen J.E."/>
            <person name="Delcher A.L."/>
            <person name="Guiliano D.B."/>
            <person name="Miranda-Saavedra D."/>
            <person name="Angiuoli S.V."/>
            <person name="Creasy T."/>
            <person name="Amedeo P."/>
            <person name="Haas B."/>
            <person name="El-Sayed N.M."/>
            <person name="Wortman J.R."/>
            <person name="Feldblyum T."/>
            <person name="Tallon L."/>
            <person name="Schatz M."/>
            <person name="Shumway M."/>
            <person name="Koo H."/>
            <person name="Salzberg S.L."/>
            <person name="Schobel S."/>
            <person name="Pertea M."/>
            <person name="Pop M."/>
            <person name="White O."/>
            <person name="Barton G.J."/>
            <person name="Carlow C.K."/>
            <person name="Crawford M.J."/>
            <person name="Daub J."/>
            <person name="Dimmic M.W."/>
            <person name="Estes C.F."/>
            <person name="Foster J.M."/>
            <person name="Ganatra M."/>
            <person name="Gregory W.F."/>
            <person name="Johnson N.M."/>
            <person name="Jin J."/>
            <person name="Komuniecki R."/>
            <person name="Korf I."/>
            <person name="Kumar S."/>
            <person name="Laney S."/>
            <person name="Li B.W."/>
            <person name="Li W."/>
            <person name="Lindblom T.H."/>
            <person name="Lustigman S."/>
            <person name="Ma D."/>
            <person name="Maina C.V."/>
            <person name="Martin D.M."/>
            <person name="McCarter J.P."/>
            <person name="McReynolds L."/>
            <person name="Mitreva M."/>
            <person name="Nutman T.B."/>
            <person name="Parkinson J."/>
            <person name="Peregrin-Alvarez J.M."/>
            <person name="Poole C."/>
            <person name="Ren Q."/>
            <person name="Saunders L."/>
            <person name="Sluder A.E."/>
            <person name="Smith K."/>
            <person name="Stanke M."/>
            <person name="Unnasch T.R."/>
            <person name="Ware J."/>
            <person name="Wei A.D."/>
            <person name="Weil G."/>
            <person name="Williams D.J."/>
            <person name="Zhang Y."/>
            <person name="Williams S.A."/>
            <person name="Fraser-Liggett C."/>
            <person name="Slatko B."/>
            <person name="Blaxter M.L."/>
            <person name="Scott A.L."/>
        </authorList>
    </citation>
    <scope>NUCLEOTIDE SEQUENCE</scope>
    <source>
        <strain evidence="2">FR3</strain>
    </source>
</reference>
<name>A0A1I9G0G3_BRUMA</name>
<reference evidence="2" key="2">
    <citation type="submission" date="2012-12" db="EMBL/GenBank/DDBJ databases">
        <authorList>
            <consortium name="WormBase Consortium"/>
            <person name="Ghedin E."/>
            <person name="Paulini M."/>
        </authorList>
    </citation>
    <scope>NUCLEOTIDE SEQUENCE</scope>
    <source>
        <strain evidence="2">FR3</strain>
    </source>
</reference>
<keyword evidence="1" id="KW-0472">Membrane</keyword>
<feature type="transmembrane region" description="Helical" evidence="1">
    <location>
        <begin position="20"/>
        <end position="39"/>
    </location>
</feature>
<evidence type="ECO:0000313" key="2">
    <source>
        <dbReference type="EMBL" id="CDP92389.1"/>
    </source>
</evidence>
<evidence type="ECO:0000256" key="1">
    <source>
        <dbReference type="SAM" id="Phobius"/>
    </source>
</evidence>
<proteinExistence type="predicted"/>
<dbReference type="EMBL" id="LN856792">
    <property type="protein sequence ID" value="CDP92389.1"/>
    <property type="molecule type" value="Genomic_DNA"/>
</dbReference>
<keyword evidence="1" id="KW-1133">Transmembrane helix</keyword>
<protein>
    <submittedName>
        <fullName evidence="2">Bm13387</fullName>
    </submittedName>
</protein>
<accession>A0A1I9G0G3</accession>
<gene>
    <name evidence="2" type="primary">Bm13387</name>
    <name evidence="2" type="ORF">BM_Bm13387</name>
</gene>
<organism evidence="2">
    <name type="scientific">Brugia malayi</name>
    <name type="common">Filarial nematode worm</name>
    <dbReference type="NCBI Taxonomy" id="6279"/>
    <lineage>
        <taxon>Eukaryota</taxon>
        <taxon>Metazoa</taxon>
        <taxon>Ecdysozoa</taxon>
        <taxon>Nematoda</taxon>
        <taxon>Chromadorea</taxon>
        <taxon>Rhabditida</taxon>
        <taxon>Spirurina</taxon>
        <taxon>Spiruromorpha</taxon>
        <taxon>Filarioidea</taxon>
        <taxon>Onchocercidae</taxon>
        <taxon>Brugia</taxon>
    </lineage>
</organism>
<keyword evidence="1" id="KW-0812">Transmembrane</keyword>
<sequence>MSGRSNEANNLCDRTMLKAISLLGIGFMSIFLVGFLGVYHNSHSIKAAKFKITSKGSLNLFISFL</sequence>